<dbReference type="InterPro" id="IPR001457">
    <property type="entry name" value="NADH_UbQ/plastoQ_OxRdtase_su6"/>
</dbReference>
<organism evidence="3 4">
    <name type="scientific">Desulfuromusa kysingii</name>
    <dbReference type="NCBI Taxonomy" id="37625"/>
    <lineage>
        <taxon>Bacteria</taxon>
        <taxon>Pseudomonadati</taxon>
        <taxon>Thermodesulfobacteriota</taxon>
        <taxon>Desulfuromonadia</taxon>
        <taxon>Desulfuromonadales</taxon>
        <taxon>Geopsychrobacteraceae</taxon>
        <taxon>Desulfuromusa</taxon>
    </lineage>
</organism>
<feature type="transmembrane region" description="Helical" evidence="2">
    <location>
        <begin position="59"/>
        <end position="78"/>
    </location>
</feature>
<reference evidence="3 4" key="1">
    <citation type="submission" date="2016-10" db="EMBL/GenBank/DDBJ databases">
        <authorList>
            <person name="de Groot N.N."/>
        </authorList>
    </citation>
    <scope>NUCLEOTIDE SEQUENCE [LARGE SCALE GENOMIC DNA]</scope>
    <source>
        <strain evidence="3 4">DSM 7343</strain>
    </source>
</reference>
<dbReference type="InterPro" id="IPR042106">
    <property type="entry name" value="Nuo/plastoQ_OxRdtase_6_NuoJ"/>
</dbReference>
<dbReference type="GO" id="GO:0048038">
    <property type="term" value="F:quinone binding"/>
    <property type="evidence" value="ECO:0007669"/>
    <property type="project" value="UniProtKB-UniRule"/>
</dbReference>
<dbReference type="EMBL" id="FNQN01000008">
    <property type="protein sequence ID" value="SEA60933.1"/>
    <property type="molecule type" value="Genomic_DNA"/>
</dbReference>
<name>A0A1H4CKU7_9BACT</name>
<feature type="transmembrane region" description="Helical" evidence="2">
    <location>
        <begin position="99"/>
        <end position="121"/>
    </location>
</feature>
<evidence type="ECO:0000313" key="4">
    <source>
        <dbReference type="Proteomes" id="UP000199409"/>
    </source>
</evidence>
<dbReference type="EC" id="7.1.1.-" evidence="2"/>
<dbReference type="Proteomes" id="UP000199409">
    <property type="component" value="Unassembled WGS sequence"/>
</dbReference>
<comment type="function">
    <text evidence="2">NDH-1 shuttles electrons from NADH, via FMN and iron-sulfur (Fe-S) centers, to quinones in the respiratory chain. Couples the redox reaction to proton translocation (for every two electrons transferred, four hydrogen ions are translocated across the cytoplasmic membrane), and thus conserves the redox energy in a proton gradient.</text>
</comment>
<keyword evidence="2" id="KW-0520">NAD</keyword>
<dbReference type="Gene3D" id="1.20.120.1200">
    <property type="entry name" value="NADH-ubiquinone/plastoquinone oxidoreductase chain 6, subunit NuoJ"/>
    <property type="match status" value="1"/>
</dbReference>
<proteinExistence type="inferred from homology"/>
<evidence type="ECO:0000313" key="3">
    <source>
        <dbReference type="EMBL" id="SEA60933.1"/>
    </source>
</evidence>
<dbReference type="AlphaFoldDB" id="A0A1H4CKU7"/>
<dbReference type="GO" id="GO:0008137">
    <property type="term" value="F:NADH dehydrogenase (ubiquinone) activity"/>
    <property type="evidence" value="ECO:0007669"/>
    <property type="project" value="UniProtKB-UniRule"/>
</dbReference>
<comment type="catalytic activity">
    <reaction evidence="2">
        <text>a quinone + NADH + 5 H(+)(in) = a quinol + NAD(+) + 4 H(+)(out)</text>
        <dbReference type="Rhea" id="RHEA:57888"/>
        <dbReference type="ChEBI" id="CHEBI:15378"/>
        <dbReference type="ChEBI" id="CHEBI:24646"/>
        <dbReference type="ChEBI" id="CHEBI:57540"/>
        <dbReference type="ChEBI" id="CHEBI:57945"/>
        <dbReference type="ChEBI" id="CHEBI:132124"/>
    </reaction>
</comment>
<keyword evidence="2" id="KW-1003">Cell membrane</keyword>
<keyword evidence="2" id="KW-0874">Quinone</keyword>
<dbReference type="STRING" id="37625.SAMN05660420_02596"/>
<keyword evidence="2" id="KW-1133">Transmembrane helix</keyword>
<comment type="similarity">
    <text evidence="1 2">Belongs to the complex I subunit 6 family.</text>
</comment>
<dbReference type="GO" id="GO:0005886">
    <property type="term" value="C:plasma membrane"/>
    <property type="evidence" value="ECO:0007669"/>
    <property type="project" value="UniProtKB-SubCell"/>
</dbReference>
<feature type="transmembrane region" description="Helical" evidence="2">
    <location>
        <begin position="141"/>
        <end position="166"/>
    </location>
</feature>
<dbReference type="PANTHER" id="PTHR33269">
    <property type="entry name" value="NADH-UBIQUINONE OXIDOREDUCTASE CHAIN 6"/>
    <property type="match status" value="1"/>
</dbReference>
<keyword evidence="2" id="KW-0472">Membrane</keyword>
<keyword evidence="2" id="KW-0812">Transmembrane</keyword>
<protein>
    <recommendedName>
        <fullName evidence="2">NADH-quinone oxidoreductase subunit J</fullName>
        <ecNumber evidence="2">7.1.1.-</ecNumber>
    </recommendedName>
</protein>
<accession>A0A1H4CKU7</accession>
<dbReference type="OrthoDB" id="5405547at2"/>
<gene>
    <name evidence="3" type="ORF">SAMN05660420_02596</name>
</gene>
<feature type="transmembrane region" description="Helical" evidence="2">
    <location>
        <begin position="34"/>
        <end position="53"/>
    </location>
</feature>
<feature type="transmembrane region" description="Helical" evidence="2">
    <location>
        <begin position="6"/>
        <end position="27"/>
    </location>
</feature>
<evidence type="ECO:0000256" key="1">
    <source>
        <dbReference type="ARBA" id="ARBA00005698"/>
    </source>
</evidence>
<dbReference type="PANTHER" id="PTHR33269:SF17">
    <property type="entry name" value="NADH-UBIQUINONE OXIDOREDUCTASE CHAIN 6"/>
    <property type="match status" value="1"/>
</dbReference>
<dbReference type="Pfam" id="PF00499">
    <property type="entry name" value="Oxidored_q3"/>
    <property type="match status" value="1"/>
</dbReference>
<keyword evidence="4" id="KW-1185">Reference proteome</keyword>
<comment type="subcellular location">
    <subcellularLocation>
        <location evidence="2">Cell membrane</location>
        <topology evidence="2">Multi-pass membrane protein</topology>
    </subcellularLocation>
</comment>
<dbReference type="RefSeq" id="WP_092349349.1">
    <property type="nucleotide sequence ID" value="NZ_FNQN01000008.1"/>
</dbReference>
<sequence length="175" mass="19149">MIVFEYVAEALFYGFVALTFMGGFMAIRSKMLMHAVLGLAVALFGVAGLYFYLGSPFLTMMQILIYVGAVCIIIVLGVMIGNTPDQLAAKKQERKNLPLALVTCSVAFIGLFVAMILRTHFTAASERVGDMSIRFVGENLLYQYCLAFELISVILLTAIIGAIILARDGREEKTS</sequence>
<evidence type="ECO:0000256" key="2">
    <source>
        <dbReference type="RuleBase" id="RU004429"/>
    </source>
</evidence>